<gene>
    <name evidence="1" type="ORF">OSR52_15660</name>
</gene>
<evidence type="ECO:0000313" key="2">
    <source>
        <dbReference type="Proteomes" id="UP001153642"/>
    </source>
</evidence>
<sequence length="132" mass="15374">MLRKDYLLGFLNDLFEALQKIKKKVGTNIEDSSTDIANAYDMLGKDVNFFLDNEIDVLIDFFNAKNNEHLESIKYLAELLYYDSLTQNNNVLKEKMLLKARELINYFNNNSTTYDLSSFQLSEKIAQQLVNL</sequence>
<accession>A0ABT6FVN5</accession>
<comment type="caution">
    <text evidence="1">The sequence shown here is derived from an EMBL/GenBank/DDBJ whole genome shotgun (WGS) entry which is preliminary data.</text>
</comment>
<dbReference type="Proteomes" id="UP001153642">
    <property type="component" value="Unassembled WGS sequence"/>
</dbReference>
<dbReference type="EMBL" id="JAPMUA010000006">
    <property type="protein sequence ID" value="MDG3587307.1"/>
    <property type="molecule type" value="Genomic_DNA"/>
</dbReference>
<keyword evidence="2" id="KW-1185">Reference proteome</keyword>
<evidence type="ECO:0000313" key="1">
    <source>
        <dbReference type="EMBL" id="MDG3587307.1"/>
    </source>
</evidence>
<reference evidence="1" key="1">
    <citation type="submission" date="2022-11" db="EMBL/GenBank/DDBJ databases">
        <title>High-quality draft genome sequence of Galbibacter sp. strain CMA-7.</title>
        <authorList>
            <person name="Wei L."/>
            <person name="Dong C."/>
            <person name="Shao Z."/>
        </authorList>
    </citation>
    <scope>NUCLEOTIDE SEQUENCE</scope>
    <source>
        <strain evidence="1">CMA-7</strain>
    </source>
</reference>
<protein>
    <submittedName>
        <fullName evidence="1">Uncharacterized protein</fullName>
    </submittedName>
</protein>
<proteinExistence type="predicted"/>
<name>A0ABT6FVN5_9FLAO</name>
<dbReference type="RefSeq" id="WP_277900983.1">
    <property type="nucleotide sequence ID" value="NZ_JAPMUA010000006.1"/>
</dbReference>
<organism evidence="1 2">
    <name type="scientific">Galbibacter pacificus</name>
    <dbReference type="NCBI Taxonomy" id="2996052"/>
    <lineage>
        <taxon>Bacteria</taxon>
        <taxon>Pseudomonadati</taxon>
        <taxon>Bacteroidota</taxon>
        <taxon>Flavobacteriia</taxon>
        <taxon>Flavobacteriales</taxon>
        <taxon>Flavobacteriaceae</taxon>
        <taxon>Galbibacter</taxon>
    </lineage>
</organism>